<evidence type="ECO:0000256" key="4">
    <source>
        <dbReference type="ARBA" id="ARBA00022475"/>
    </source>
</evidence>
<keyword evidence="6 8" id="KW-1133">Transmembrane helix</keyword>
<dbReference type="InterPro" id="IPR037294">
    <property type="entry name" value="ABC_BtuC-like"/>
</dbReference>
<keyword evidence="5 8" id="KW-0812">Transmembrane</keyword>
<evidence type="ECO:0000256" key="8">
    <source>
        <dbReference type="SAM" id="Phobius"/>
    </source>
</evidence>
<dbReference type="PANTHER" id="PTHR30472">
    <property type="entry name" value="FERRIC ENTEROBACTIN TRANSPORT SYSTEM PERMEASE PROTEIN"/>
    <property type="match status" value="1"/>
</dbReference>
<proteinExistence type="inferred from homology"/>
<dbReference type="GO" id="GO:0033214">
    <property type="term" value="P:siderophore-iron import into cell"/>
    <property type="evidence" value="ECO:0007669"/>
    <property type="project" value="TreeGrafter"/>
</dbReference>
<dbReference type="Pfam" id="PF01032">
    <property type="entry name" value="FecCD"/>
    <property type="match status" value="1"/>
</dbReference>
<accession>A0A1M4S248</accession>
<dbReference type="RefSeq" id="WP_073332470.1">
    <property type="nucleotide sequence ID" value="NZ_FQTT01000013.1"/>
</dbReference>
<dbReference type="GO" id="GO:0005886">
    <property type="term" value="C:plasma membrane"/>
    <property type="evidence" value="ECO:0007669"/>
    <property type="project" value="UniProtKB-SubCell"/>
</dbReference>
<dbReference type="OrthoDB" id="9782305at2"/>
<evidence type="ECO:0000256" key="5">
    <source>
        <dbReference type="ARBA" id="ARBA00022692"/>
    </source>
</evidence>
<dbReference type="PANTHER" id="PTHR30472:SF70">
    <property type="entry name" value="MOLYBDATE IMPORT SYSTEM PERMEASE PROTEIN MOLB"/>
    <property type="match status" value="1"/>
</dbReference>
<feature type="transmembrane region" description="Helical" evidence="8">
    <location>
        <begin position="256"/>
        <end position="282"/>
    </location>
</feature>
<evidence type="ECO:0008006" key="11">
    <source>
        <dbReference type="Google" id="ProtNLM"/>
    </source>
</evidence>
<dbReference type="Proteomes" id="UP000184291">
    <property type="component" value="Unassembled WGS sequence"/>
</dbReference>
<dbReference type="Gene3D" id="1.10.3470.10">
    <property type="entry name" value="ABC transporter involved in vitamin B12 uptake, BtuC"/>
    <property type="match status" value="1"/>
</dbReference>
<evidence type="ECO:0000313" key="9">
    <source>
        <dbReference type="EMBL" id="SHE26239.1"/>
    </source>
</evidence>
<protein>
    <recommendedName>
        <fullName evidence="11">Abc transporter permease protein</fullName>
    </recommendedName>
</protein>
<dbReference type="CDD" id="cd06550">
    <property type="entry name" value="TM_ABC_iron-siderophores_like"/>
    <property type="match status" value="1"/>
</dbReference>
<dbReference type="InterPro" id="IPR000522">
    <property type="entry name" value="ABC_transptr_permease_BtuC"/>
</dbReference>
<dbReference type="FunFam" id="1.10.3470.10:FF:000001">
    <property type="entry name" value="Vitamin B12 ABC transporter permease BtuC"/>
    <property type="match status" value="1"/>
</dbReference>
<feature type="transmembrane region" description="Helical" evidence="8">
    <location>
        <begin position="122"/>
        <end position="150"/>
    </location>
</feature>
<name>A0A1M4S248_9ACTO</name>
<comment type="subcellular location">
    <subcellularLocation>
        <location evidence="1">Cell membrane</location>
        <topology evidence="1">Multi-pass membrane protein</topology>
    </subcellularLocation>
</comment>
<dbReference type="AlphaFoldDB" id="A0A1M4S248"/>
<evidence type="ECO:0000256" key="7">
    <source>
        <dbReference type="ARBA" id="ARBA00023136"/>
    </source>
</evidence>
<dbReference type="GO" id="GO:0022857">
    <property type="term" value="F:transmembrane transporter activity"/>
    <property type="evidence" value="ECO:0007669"/>
    <property type="project" value="InterPro"/>
</dbReference>
<feature type="transmembrane region" description="Helical" evidence="8">
    <location>
        <begin position="294"/>
        <end position="312"/>
    </location>
</feature>
<keyword evidence="7 8" id="KW-0472">Membrane</keyword>
<evidence type="ECO:0000256" key="2">
    <source>
        <dbReference type="ARBA" id="ARBA00007935"/>
    </source>
</evidence>
<evidence type="ECO:0000313" key="10">
    <source>
        <dbReference type="Proteomes" id="UP000184291"/>
    </source>
</evidence>
<keyword evidence="3" id="KW-0813">Transport</keyword>
<gene>
    <name evidence="9" type="ORF">ACGLYG10_2488</name>
</gene>
<dbReference type="EMBL" id="FQTT01000013">
    <property type="protein sequence ID" value="SHE26239.1"/>
    <property type="molecule type" value="Genomic_DNA"/>
</dbReference>
<keyword evidence="10" id="KW-1185">Reference proteome</keyword>
<reference evidence="10" key="1">
    <citation type="submission" date="2016-09" db="EMBL/GenBank/DDBJ databases">
        <authorList>
            <person name="Strepis N."/>
        </authorList>
    </citation>
    <scope>NUCLEOTIDE SEQUENCE [LARGE SCALE GENOMIC DNA]</scope>
</reference>
<organism evidence="9 10">
    <name type="scientific">Actinomyces glycerinitolerans</name>
    <dbReference type="NCBI Taxonomy" id="1892869"/>
    <lineage>
        <taxon>Bacteria</taxon>
        <taxon>Bacillati</taxon>
        <taxon>Actinomycetota</taxon>
        <taxon>Actinomycetes</taxon>
        <taxon>Actinomycetales</taxon>
        <taxon>Actinomycetaceae</taxon>
        <taxon>Actinomyces</taxon>
    </lineage>
</organism>
<keyword evidence="4" id="KW-1003">Cell membrane</keyword>
<feature type="transmembrane region" description="Helical" evidence="8">
    <location>
        <begin position="81"/>
        <end position="102"/>
    </location>
</feature>
<comment type="similarity">
    <text evidence="2">Belongs to the binding-protein-dependent transport system permease family. FecCD subfamily.</text>
</comment>
<feature type="transmembrane region" description="Helical" evidence="8">
    <location>
        <begin position="324"/>
        <end position="343"/>
    </location>
</feature>
<sequence length="353" mass="36788">MTSSPAEAPSSGRHRSGMPWLTVAVIGMITLTVCLLALAAGRFSIPVVEVARMLLGRVFPLERTWYAQEASIVFEVRLPRVVLSFLVGAALATAGAVLQSVFRNPLVSPQVLGVSAGASFGGVLTMVLGLGSAWLVGGAFLFGLGALGCVMAFSRIVSSAPLLMIVLGGVVISALFSALTSLLTYVADPYRDLPAITFWLLGSLATAGWGSVLTALPPILLGALAVFLLRWRLNILSLGDDDARALGVPPAPYRNAALLAVALLTAAAISVSGVIGWVGLLVPHLARLLVGSDNRVLLPASFLLGGGYLTAVDTLARSIASVEVPLGILTAIIGAPFFVVLLVRFRRRVWLSD</sequence>
<dbReference type="SUPFAM" id="SSF81345">
    <property type="entry name" value="ABC transporter involved in vitamin B12 uptake, BtuC"/>
    <property type="match status" value="1"/>
</dbReference>
<feature type="transmembrane region" description="Helical" evidence="8">
    <location>
        <begin position="162"/>
        <end position="187"/>
    </location>
</feature>
<feature type="transmembrane region" description="Helical" evidence="8">
    <location>
        <begin position="20"/>
        <end position="45"/>
    </location>
</feature>
<dbReference type="STRING" id="1892869.ACGLYG10_2488"/>
<evidence type="ECO:0000256" key="3">
    <source>
        <dbReference type="ARBA" id="ARBA00022448"/>
    </source>
</evidence>
<evidence type="ECO:0000256" key="1">
    <source>
        <dbReference type="ARBA" id="ARBA00004651"/>
    </source>
</evidence>
<evidence type="ECO:0000256" key="6">
    <source>
        <dbReference type="ARBA" id="ARBA00022989"/>
    </source>
</evidence>